<organism evidence="1 2">
    <name type="scientific">Xenopus laevis</name>
    <name type="common">African clawed frog</name>
    <dbReference type="NCBI Taxonomy" id="8355"/>
    <lineage>
        <taxon>Eukaryota</taxon>
        <taxon>Metazoa</taxon>
        <taxon>Chordata</taxon>
        <taxon>Craniata</taxon>
        <taxon>Vertebrata</taxon>
        <taxon>Euteleostomi</taxon>
        <taxon>Amphibia</taxon>
        <taxon>Batrachia</taxon>
        <taxon>Anura</taxon>
        <taxon>Pipoidea</taxon>
        <taxon>Pipidae</taxon>
        <taxon>Xenopodinae</taxon>
        <taxon>Xenopus</taxon>
        <taxon>Xenopus</taxon>
    </lineage>
</organism>
<dbReference type="AlphaFoldDB" id="A0A974H4U4"/>
<protein>
    <submittedName>
        <fullName evidence="1">Uncharacterized protein</fullName>
    </submittedName>
</protein>
<dbReference type="Proteomes" id="UP000694892">
    <property type="component" value="Chromosome 8S"/>
</dbReference>
<evidence type="ECO:0000313" key="1">
    <source>
        <dbReference type="EMBL" id="OCT64953.1"/>
    </source>
</evidence>
<evidence type="ECO:0000313" key="2">
    <source>
        <dbReference type="Proteomes" id="UP000694892"/>
    </source>
</evidence>
<dbReference type="EMBL" id="CM004481">
    <property type="protein sequence ID" value="OCT64953.1"/>
    <property type="molecule type" value="Genomic_DNA"/>
</dbReference>
<name>A0A974H4U4_XENLA</name>
<sequence length="67" mass="7715">MFITVHMFPTHLPFICPLVTFPQQQRVSLLQHCSKLPSHIHCQNLQLIHFSRLVTAWLPSIITVIGV</sequence>
<proteinExistence type="predicted"/>
<reference evidence="2" key="1">
    <citation type="journal article" date="2016" name="Nature">
        <title>Genome evolution in the allotetraploid frog Xenopus laevis.</title>
        <authorList>
            <person name="Session A.M."/>
            <person name="Uno Y."/>
            <person name="Kwon T."/>
            <person name="Chapman J.A."/>
            <person name="Toyoda A."/>
            <person name="Takahashi S."/>
            <person name="Fukui A."/>
            <person name="Hikosaka A."/>
            <person name="Suzuki A."/>
            <person name="Kondo M."/>
            <person name="van Heeringen S.J."/>
            <person name="Quigley I."/>
            <person name="Heinz S."/>
            <person name="Ogino H."/>
            <person name="Ochi H."/>
            <person name="Hellsten U."/>
            <person name="Lyons J.B."/>
            <person name="Simakov O."/>
            <person name="Putnam N."/>
            <person name="Stites J."/>
            <person name="Kuroki Y."/>
            <person name="Tanaka T."/>
            <person name="Michiue T."/>
            <person name="Watanabe M."/>
            <person name="Bogdanovic O."/>
            <person name="Lister R."/>
            <person name="Georgiou G."/>
            <person name="Paranjpe S.S."/>
            <person name="van Kruijsbergen I."/>
            <person name="Shu S."/>
            <person name="Carlson J."/>
            <person name="Kinoshita T."/>
            <person name="Ohta Y."/>
            <person name="Mawaribuchi S."/>
            <person name="Jenkins J."/>
            <person name="Grimwood J."/>
            <person name="Schmutz J."/>
            <person name="Mitros T."/>
            <person name="Mozaffari S.V."/>
            <person name="Suzuki Y."/>
            <person name="Haramoto Y."/>
            <person name="Yamamoto T.S."/>
            <person name="Takagi C."/>
            <person name="Heald R."/>
            <person name="Miller K."/>
            <person name="Haudenschild C."/>
            <person name="Kitzman J."/>
            <person name="Nakayama T."/>
            <person name="Izutsu Y."/>
            <person name="Robert J."/>
            <person name="Fortriede J."/>
            <person name="Burns K."/>
            <person name="Lotay V."/>
            <person name="Karimi K."/>
            <person name="Yasuoka Y."/>
            <person name="Dichmann D.S."/>
            <person name="Flajnik M.F."/>
            <person name="Houston D.W."/>
            <person name="Shendure J."/>
            <person name="DuPasquier L."/>
            <person name="Vize P.D."/>
            <person name="Zorn A.M."/>
            <person name="Ito M."/>
            <person name="Marcotte E.M."/>
            <person name="Wallingford J.B."/>
            <person name="Ito Y."/>
            <person name="Asashima M."/>
            <person name="Ueno N."/>
            <person name="Matsuda Y."/>
            <person name="Veenstra G.J."/>
            <person name="Fujiyama A."/>
            <person name="Harland R.M."/>
            <person name="Taira M."/>
            <person name="Rokhsar D.S."/>
        </authorList>
    </citation>
    <scope>NUCLEOTIDE SEQUENCE [LARGE SCALE GENOMIC DNA]</scope>
    <source>
        <strain evidence="2">J</strain>
    </source>
</reference>
<gene>
    <name evidence="1" type="ORF">XELAEV_18041194mg</name>
</gene>
<accession>A0A974H4U4</accession>